<dbReference type="PANTHER" id="PTHR47977">
    <property type="entry name" value="RAS-RELATED PROTEIN RAB"/>
    <property type="match status" value="1"/>
</dbReference>
<dbReference type="PRINTS" id="PR00449">
    <property type="entry name" value="RASTRNSFRMNG"/>
</dbReference>
<organism evidence="3">
    <name type="scientific">Trepomonas sp. PC1</name>
    <dbReference type="NCBI Taxonomy" id="1076344"/>
    <lineage>
        <taxon>Eukaryota</taxon>
        <taxon>Metamonada</taxon>
        <taxon>Diplomonadida</taxon>
        <taxon>Hexamitidae</taxon>
        <taxon>Hexamitinae</taxon>
        <taxon>Trepomonas</taxon>
    </lineage>
</organism>
<feature type="non-terminal residue" evidence="3">
    <location>
        <position position="1"/>
    </location>
</feature>
<dbReference type="FunFam" id="3.40.50.300:FF:001447">
    <property type="entry name" value="Ras-related protein Rab-1B"/>
    <property type="match status" value="1"/>
</dbReference>
<sequence>IKKYLLKLIIIGPYGTGKTSIVRRYCHNQYSVEYKATVGVDFQNKTVEIDEPDVVYKITTQLWDIAGQDRQTAISRALYKDALGAVIVIDSVDQVKFASQLLETVSHIVDPFSQRPIPVVLFVNKCDLIDKTAFVDEINELNIPFQFTSALTGEGIEKGFMELLKANLQTLKMEHQKENILVNEVKSKNEKK</sequence>
<reference evidence="3" key="1">
    <citation type="submission" date="2015-07" db="EMBL/GenBank/DDBJ databases">
        <title>Adaptation to a free-living lifestyle via gene acquisitions in the diplomonad Trepomonas sp. PC1.</title>
        <authorList>
            <person name="Xu F."/>
            <person name="Jerlstrom-Hultqvist J."/>
            <person name="Kolisko M."/>
            <person name="Simpson A.G.B."/>
            <person name="Roger A.J."/>
            <person name="Svard S.G."/>
            <person name="Andersson J.O."/>
        </authorList>
    </citation>
    <scope>NUCLEOTIDE SEQUENCE</scope>
    <source>
        <strain evidence="3">PC1</strain>
    </source>
</reference>
<evidence type="ECO:0000256" key="1">
    <source>
        <dbReference type="ARBA" id="ARBA00022741"/>
    </source>
</evidence>
<dbReference type="AlphaFoldDB" id="A0A146K3U8"/>
<dbReference type="GO" id="GO:0005525">
    <property type="term" value="F:GTP binding"/>
    <property type="evidence" value="ECO:0007669"/>
    <property type="project" value="UniProtKB-KW"/>
</dbReference>
<dbReference type="SUPFAM" id="SSF52540">
    <property type="entry name" value="P-loop containing nucleoside triphosphate hydrolases"/>
    <property type="match status" value="1"/>
</dbReference>
<dbReference type="CDD" id="cd00154">
    <property type="entry name" value="Rab"/>
    <property type="match status" value="1"/>
</dbReference>
<dbReference type="PROSITE" id="PS51419">
    <property type="entry name" value="RAB"/>
    <property type="match status" value="1"/>
</dbReference>
<dbReference type="EMBL" id="GDID01005259">
    <property type="protein sequence ID" value="JAP91347.1"/>
    <property type="molecule type" value="Transcribed_RNA"/>
</dbReference>
<dbReference type="PROSITE" id="PS51417">
    <property type="entry name" value="ARF"/>
    <property type="match status" value="1"/>
</dbReference>
<dbReference type="GO" id="GO:0003924">
    <property type="term" value="F:GTPase activity"/>
    <property type="evidence" value="ECO:0007669"/>
    <property type="project" value="InterPro"/>
</dbReference>
<dbReference type="SMART" id="SM00173">
    <property type="entry name" value="RAS"/>
    <property type="match status" value="1"/>
</dbReference>
<dbReference type="InterPro" id="IPR005225">
    <property type="entry name" value="Small_GTP-bd"/>
</dbReference>
<dbReference type="SMART" id="SM00175">
    <property type="entry name" value="RAB"/>
    <property type="match status" value="1"/>
</dbReference>
<dbReference type="InterPro" id="IPR050227">
    <property type="entry name" value="Rab"/>
</dbReference>
<gene>
    <name evidence="3" type="ORF">TPC1_17068</name>
</gene>
<dbReference type="InterPro" id="IPR027417">
    <property type="entry name" value="P-loop_NTPase"/>
</dbReference>
<accession>A0A146K3U8</accession>
<dbReference type="Pfam" id="PF00071">
    <property type="entry name" value="Ras"/>
    <property type="match status" value="1"/>
</dbReference>
<name>A0A146K3U8_9EUKA</name>
<proteinExistence type="predicted"/>
<dbReference type="NCBIfam" id="TIGR00231">
    <property type="entry name" value="small_GTP"/>
    <property type="match status" value="1"/>
</dbReference>
<dbReference type="InterPro" id="IPR001806">
    <property type="entry name" value="Small_GTPase"/>
</dbReference>
<evidence type="ECO:0000313" key="3">
    <source>
        <dbReference type="EMBL" id="JAP91347.1"/>
    </source>
</evidence>
<evidence type="ECO:0000256" key="2">
    <source>
        <dbReference type="ARBA" id="ARBA00023134"/>
    </source>
</evidence>
<dbReference type="Gene3D" id="3.40.50.300">
    <property type="entry name" value="P-loop containing nucleotide triphosphate hydrolases"/>
    <property type="match status" value="1"/>
</dbReference>
<keyword evidence="1" id="KW-0547">Nucleotide-binding</keyword>
<keyword evidence="2" id="KW-0342">GTP-binding</keyword>
<feature type="non-terminal residue" evidence="3">
    <location>
        <position position="192"/>
    </location>
</feature>
<protein>
    <submittedName>
        <fullName evidence="3">Rab-like protein</fullName>
    </submittedName>
</protein>